<dbReference type="Proteomes" id="UP001141950">
    <property type="component" value="Unassembled WGS sequence"/>
</dbReference>
<evidence type="ECO:0000256" key="1">
    <source>
        <dbReference type="RuleBase" id="RU003513"/>
    </source>
</evidence>
<comment type="caution">
    <text evidence="3">The sequence shown here is derived from an EMBL/GenBank/DDBJ whole genome shotgun (WGS) entry which is preliminary data.</text>
</comment>
<dbReference type="NCBIfam" id="TIGR00236">
    <property type="entry name" value="wecB"/>
    <property type="match status" value="1"/>
</dbReference>
<dbReference type="EC" id="5.1.3.14" evidence="3"/>
<evidence type="ECO:0000313" key="4">
    <source>
        <dbReference type="Proteomes" id="UP001141950"/>
    </source>
</evidence>
<accession>A0A9X2MQ40</accession>
<dbReference type="InterPro" id="IPR029767">
    <property type="entry name" value="WecB-like"/>
</dbReference>
<feature type="domain" description="UDP-N-acetylglucosamine 2-epimerase" evidence="2">
    <location>
        <begin position="28"/>
        <end position="351"/>
    </location>
</feature>
<keyword evidence="4" id="KW-1185">Reference proteome</keyword>
<reference evidence="3" key="1">
    <citation type="submission" date="2022-08" db="EMBL/GenBank/DDBJ databases">
        <title>The genomic sequence of strain Paenibacillus sp. SCIV0701.</title>
        <authorList>
            <person name="Zhao H."/>
        </authorList>
    </citation>
    <scope>NUCLEOTIDE SEQUENCE</scope>
    <source>
        <strain evidence="3">SCIV0701</strain>
    </source>
</reference>
<gene>
    <name evidence="3" type="primary">wecB</name>
    <name evidence="3" type="ORF">NQZ67_10645</name>
</gene>
<keyword evidence="1 3" id="KW-0413">Isomerase</keyword>
<dbReference type="RefSeq" id="WP_257445299.1">
    <property type="nucleotide sequence ID" value="NZ_JANIPJ010000006.1"/>
</dbReference>
<dbReference type="AlphaFoldDB" id="A0A9X2MQ40"/>
<dbReference type="EMBL" id="JANIPJ010000006">
    <property type="protein sequence ID" value="MCR2804340.1"/>
    <property type="molecule type" value="Genomic_DNA"/>
</dbReference>
<sequence length="357" mass="39737">MKIATVVGARPQFVKAAPLSKAIRQTHRELLIHTGQHYDPSLSDVFFQELGLPAPDVHLGVGSGPHGKQTARMLEGIEETLIRETPDLLLVYGDTNSTLAGSLAAAKLHIPIVHVEAGLRSFNRRMPEETNRVLTDHMSSLLFCPTDEAVANLEREGIREHVHMVGDIMYDAVLAFLPIAREKSDILTRLGLSPRQYAVATVHRNENTDSPDRMRSILSALSQLDRPVVLPLHPRARHYLNKWGLEPMLEAPNLKVLEPLPYLDMLSLTSGAHAVLTDSGGLQKEAYMLRVPCLTIRNETEWVETVAHRWNRLAAADASSILEAYGGIFVPEQHPPIFGDGRSAERMCRLMERFALQ</sequence>
<dbReference type="Pfam" id="PF02350">
    <property type="entry name" value="Epimerase_2"/>
    <property type="match status" value="1"/>
</dbReference>
<proteinExistence type="inferred from homology"/>
<dbReference type="GO" id="GO:0008761">
    <property type="term" value="F:UDP-N-acetylglucosamine 2-epimerase activity"/>
    <property type="evidence" value="ECO:0007669"/>
    <property type="project" value="UniProtKB-EC"/>
</dbReference>
<dbReference type="InterPro" id="IPR003331">
    <property type="entry name" value="UDP_GlcNAc_Epimerase_2_dom"/>
</dbReference>
<organism evidence="3 4">
    <name type="scientific">Paenibacillus soyae</name>
    <dbReference type="NCBI Taxonomy" id="2969249"/>
    <lineage>
        <taxon>Bacteria</taxon>
        <taxon>Bacillati</taxon>
        <taxon>Bacillota</taxon>
        <taxon>Bacilli</taxon>
        <taxon>Bacillales</taxon>
        <taxon>Paenibacillaceae</taxon>
        <taxon>Paenibacillus</taxon>
    </lineage>
</organism>
<protein>
    <submittedName>
        <fullName evidence="3">UDP-N-acetylglucosamine 2-epimerase (Non-hydrolyzing)</fullName>
        <ecNumber evidence="3">5.1.3.14</ecNumber>
    </submittedName>
</protein>
<dbReference type="SUPFAM" id="SSF53756">
    <property type="entry name" value="UDP-Glycosyltransferase/glycogen phosphorylase"/>
    <property type="match status" value="1"/>
</dbReference>
<dbReference type="PANTHER" id="PTHR43174:SF1">
    <property type="entry name" value="UDP-N-ACETYLGLUCOSAMINE 2-EPIMERASE"/>
    <property type="match status" value="1"/>
</dbReference>
<name>A0A9X2MQ40_9BACL</name>
<comment type="similarity">
    <text evidence="1">Belongs to the UDP-N-acetylglucosamine 2-epimerase family.</text>
</comment>
<dbReference type="Gene3D" id="3.40.50.2000">
    <property type="entry name" value="Glycogen Phosphorylase B"/>
    <property type="match status" value="2"/>
</dbReference>
<evidence type="ECO:0000259" key="2">
    <source>
        <dbReference type="Pfam" id="PF02350"/>
    </source>
</evidence>
<dbReference type="PANTHER" id="PTHR43174">
    <property type="entry name" value="UDP-N-ACETYLGLUCOSAMINE 2-EPIMERASE"/>
    <property type="match status" value="1"/>
</dbReference>
<dbReference type="CDD" id="cd03786">
    <property type="entry name" value="GTB_UDP-GlcNAc_2-Epimerase"/>
    <property type="match status" value="1"/>
</dbReference>
<evidence type="ECO:0000313" key="3">
    <source>
        <dbReference type="EMBL" id="MCR2804340.1"/>
    </source>
</evidence>